<evidence type="ECO:0000259" key="5">
    <source>
        <dbReference type="Pfam" id="PF00483"/>
    </source>
</evidence>
<organism evidence="6 7">
    <name type="scientific">Papaver atlanticum</name>
    <dbReference type="NCBI Taxonomy" id="357466"/>
    <lineage>
        <taxon>Eukaryota</taxon>
        <taxon>Viridiplantae</taxon>
        <taxon>Streptophyta</taxon>
        <taxon>Embryophyta</taxon>
        <taxon>Tracheophyta</taxon>
        <taxon>Spermatophyta</taxon>
        <taxon>Magnoliopsida</taxon>
        <taxon>Ranunculales</taxon>
        <taxon>Papaveraceae</taxon>
        <taxon>Papaveroideae</taxon>
        <taxon>Papaver</taxon>
    </lineage>
</organism>
<dbReference type="SUPFAM" id="SSF53448">
    <property type="entry name" value="Nucleotide-diphospho-sugar transferases"/>
    <property type="match status" value="1"/>
</dbReference>
<feature type="domain" description="Nucleotidyl transferase" evidence="5">
    <location>
        <begin position="18"/>
        <end position="292"/>
    </location>
</feature>
<comment type="similarity">
    <text evidence="1">Belongs to the bacterial/plant glucose-1-phosphate adenylyltransferase family.</text>
</comment>
<dbReference type="PROSITE" id="PS00809">
    <property type="entry name" value="ADP_GLC_PYROPHOSPH_2"/>
    <property type="match status" value="1"/>
</dbReference>
<dbReference type="InterPro" id="IPR005835">
    <property type="entry name" value="NTP_transferase_dom"/>
</dbReference>
<evidence type="ECO:0000256" key="4">
    <source>
        <dbReference type="SAM" id="MobiDB-lite"/>
    </source>
</evidence>
<accession>A0AAD4XGJ6</accession>
<dbReference type="Gene3D" id="3.90.550.10">
    <property type="entry name" value="Spore Coat Polysaccharide Biosynthesis Protein SpsA, Chain A"/>
    <property type="match status" value="1"/>
</dbReference>
<dbReference type="CDD" id="cd04651">
    <property type="entry name" value="LbH_G1P_AT_C"/>
    <property type="match status" value="1"/>
</dbReference>
<gene>
    <name evidence="6" type="ORF">MKW98_030559</name>
</gene>
<keyword evidence="3" id="KW-0067">ATP-binding</keyword>
<reference evidence="6" key="1">
    <citation type="submission" date="2022-04" db="EMBL/GenBank/DDBJ databases">
        <title>A functionally conserved STORR gene fusion in Papaver species that diverged 16.8 million years ago.</title>
        <authorList>
            <person name="Catania T."/>
        </authorList>
    </citation>
    <scope>NUCLEOTIDE SEQUENCE</scope>
    <source>
        <strain evidence="6">S-188037</strain>
    </source>
</reference>
<dbReference type="InterPro" id="IPR029044">
    <property type="entry name" value="Nucleotide-diphossugar_trans"/>
</dbReference>
<evidence type="ECO:0000256" key="3">
    <source>
        <dbReference type="ARBA" id="ARBA00022840"/>
    </source>
</evidence>
<evidence type="ECO:0000256" key="2">
    <source>
        <dbReference type="ARBA" id="ARBA00022741"/>
    </source>
</evidence>
<sequence>MVQSVAAIVFGDGSKESSKRLYPLTKRRSEGAIPIAANYRLIDAVISNCINSNISKIYALTQFNSTSLNSHLSRAYSGAGLVGKQGFDVEVIAAYQSREDQGWFQGTADAVRRCLWVLEDDHNSALEFILLPGHHLYKMDYQKLLATHRNSNADITLAVAPPAHHTKRNNGHSSFGYVAVNSENEVLEFRETQESEKPNPTAEHIQEAENSRKSKKAISMSNYRSMGIYVIKKDAMVKLLREYFPMANDLATEIIPGAVKIGMQVQSYIFGGYWEDMSNIEAFYKASMETTKNSASGYNFYDRESTLYTLPKCLPPSLIMDAIITDSVIGGGCILNSCNIKGSVIGTRTRIGDRTVIEDSVLMGADIYQQTTYGDQCIGEEGTGIPIGIGENSYIRKAIIDKNVRIGKNIRITNKDNVQEGNREALGYIISGGIVIVLKNAVIPDGSIL</sequence>
<dbReference type="GO" id="GO:0005524">
    <property type="term" value="F:ATP binding"/>
    <property type="evidence" value="ECO:0007669"/>
    <property type="project" value="UniProtKB-KW"/>
</dbReference>
<dbReference type="SUPFAM" id="SSF51161">
    <property type="entry name" value="Trimeric LpxA-like enzymes"/>
    <property type="match status" value="1"/>
</dbReference>
<evidence type="ECO:0000256" key="1">
    <source>
        <dbReference type="ARBA" id="ARBA00010443"/>
    </source>
</evidence>
<dbReference type="InterPro" id="IPR011831">
    <property type="entry name" value="ADP-Glc_PPase"/>
</dbReference>
<dbReference type="GO" id="GO:0005978">
    <property type="term" value="P:glycogen biosynthetic process"/>
    <property type="evidence" value="ECO:0007669"/>
    <property type="project" value="InterPro"/>
</dbReference>
<dbReference type="Pfam" id="PF25247">
    <property type="entry name" value="LbH_GLGC"/>
    <property type="match status" value="1"/>
</dbReference>
<name>A0AAD4XGJ6_9MAGN</name>
<dbReference type="AlphaFoldDB" id="A0AAD4XGJ6"/>
<evidence type="ECO:0000313" key="6">
    <source>
        <dbReference type="EMBL" id="KAI3910751.1"/>
    </source>
</evidence>
<protein>
    <recommendedName>
        <fullName evidence="5">Nucleotidyl transferase domain-containing protein</fullName>
    </recommendedName>
</protein>
<dbReference type="Pfam" id="PF00483">
    <property type="entry name" value="NTP_transferase"/>
    <property type="match status" value="1"/>
</dbReference>
<dbReference type="GO" id="GO:0008878">
    <property type="term" value="F:glucose-1-phosphate adenylyltransferase activity"/>
    <property type="evidence" value="ECO:0007669"/>
    <property type="project" value="InterPro"/>
</dbReference>
<dbReference type="PANTHER" id="PTHR43523">
    <property type="entry name" value="GLUCOSE-1-PHOSPHATE ADENYLYLTRANSFERASE-RELATED"/>
    <property type="match status" value="1"/>
</dbReference>
<dbReference type="Gene3D" id="2.160.10.10">
    <property type="entry name" value="Hexapeptide repeat proteins"/>
    <property type="match status" value="1"/>
</dbReference>
<keyword evidence="2" id="KW-0547">Nucleotide-binding</keyword>
<dbReference type="InterPro" id="IPR011004">
    <property type="entry name" value="Trimer_LpxA-like_sf"/>
</dbReference>
<evidence type="ECO:0000313" key="7">
    <source>
        <dbReference type="Proteomes" id="UP001202328"/>
    </source>
</evidence>
<keyword evidence="7" id="KW-1185">Reference proteome</keyword>
<dbReference type="Proteomes" id="UP001202328">
    <property type="component" value="Unassembled WGS sequence"/>
</dbReference>
<feature type="region of interest" description="Disordered" evidence="4">
    <location>
        <begin position="191"/>
        <end position="216"/>
    </location>
</feature>
<dbReference type="InterPro" id="IPR005836">
    <property type="entry name" value="ADP_Glu_pyroP_CS"/>
</dbReference>
<comment type="caution">
    <text evidence="6">The sequence shown here is derived from an EMBL/GenBank/DDBJ whole genome shotgun (WGS) entry which is preliminary data.</text>
</comment>
<dbReference type="EMBL" id="JAJJMB010010117">
    <property type="protein sequence ID" value="KAI3910751.1"/>
    <property type="molecule type" value="Genomic_DNA"/>
</dbReference>
<proteinExistence type="inferred from homology"/>
<dbReference type="PANTHER" id="PTHR43523:SF17">
    <property type="entry name" value="INACTIVE GLUCOSE-1-PHOSPHATE ADENYLYLTRANSFERASE SMALL SUBUNIT 2, CHLOROPLASTIC"/>
    <property type="match status" value="1"/>
</dbReference>